<organism evidence="1 2">
    <name type="scientific">Rugamonas rivuli</name>
    <dbReference type="NCBI Taxonomy" id="2743358"/>
    <lineage>
        <taxon>Bacteria</taxon>
        <taxon>Pseudomonadati</taxon>
        <taxon>Pseudomonadota</taxon>
        <taxon>Betaproteobacteria</taxon>
        <taxon>Burkholderiales</taxon>
        <taxon>Oxalobacteraceae</taxon>
        <taxon>Telluria group</taxon>
        <taxon>Rugamonas</taxon>
    </lineage>
</organism>
<keyword evidence="2" id="KW-1185">Reference proteome</keyword>
<evidence type="ECO:0000313" key="2">
    <source>
        <dbReference type="Proteomes" id="UP000444318"/>
    </source>
</evidence>
<dbReference type="Proteomes" id="UP000444318">
    <property type="component" value="Unassembled WGS sequence"/>
</dbReference>
<reference evidence="1 2" key="1">
    <citation type="submission" date="2019-10" db="EMBL/GenBank/DDBJ databases">
        <title>Two novel species isolated from a subtropical stream in China.</title>
        <authorList>
            <person name="Lu H."/>
        </authorList>
    </citation>
    <scope>NUCLEOTIDE SEQUENCE [LARGE SCALE GENOMIC DNA]</scope>
    <source>
        <strain evidence="1 2">FT103W</strain>
    </source>
</reference>
<sequence>MEENNMSYYRSSATFFAPQSIGESNTSGWDVSPAVSLPLPAPAKSAAVPTTKDVRVKQVIRGGNNVNTGAPPVFLDVAVHPGEFLSAAVVEREKTRDMLITSIRRFASETSDAYRLTSETADASVALIKALRNSMRLPKIAPDGEGGLMAVWEGEHPVIALVVDNWKMHMVTGAATDQAEYFDDLPFDGIRLPKEILEFIPKF</sequence>
<dbReference type="RefSeq" id="WP_152809454.1">
    <property type="nucleotide sequence ID" value="NZ_WHUF01000011.1"/>
</dbReference>
<protein>
    <submittedName>
        <fullName evidence="1">Uncharacterized protein</fullName>
    </submittedName>
</protein>
<gene>
    <name evidence="1" type="ORF">GEV01_28410</name>
</gene>
<dbReference type="EMBL" id="WHUF01000011">
    <property type="protein sequence ID" value="MQA23452.1"/>
    <property type="molecule type" value="Genomic_DNA"/>
</dbReference>
<evidence type="ECO:0000313" key="1">
    <source>
        <dbReference type="EMBL" id="MQA23452.1"/>
    </source>
</evidence>
<proteinExistence type="predicted"/>
<dbReference type="AlphaFoldDB" id="A0A843SJJ6"/>
<accession>A0A843SJJ6</accession>
<comment type="caution">
    <text evidence="1">The sequence shown here is derived from an EMBL/GenBank/DDBJ whole genome shotgun (WGS) entry which is preliminary data.</text>
</comment>
<name>A0A843SJJ6_9BURK</name>